<keyword evidence="8" id="KW-0175">Coiled coil</keyword>
<evidence type="ECO:0000256" key="6">
    <source>
        <dbReference type="ARBA" id="ARBA00022833"/>
    </source>
</evidence>
<keyword evidence="4" id="KW-0479">Metal-binding</keyword>
<dbReference type="SUPFAM" id="SSF57845">
    <property type="entry name" value="B-box zinc-binding domain"/>
    <property type="match status" value="1"/>
</dbReference>
<proteinExistence type="inferred from homology"/>
<dbReference type="InterPro" id="IPR013320">
    <property type="entry name" value="ConA-like_dom_sf"/>
</dbReference>
<dbReference type="PROSITE" id="PS00518">
    <property type="entry name" value="ZF_RING_1"/>
    <property type="match status" value="1"/>
</dbReference>
<dbReference type="GeneID" id="105029683"/>
<dbReference type="InterPro" id="IPR001841">
    <property type="entry name" value="Znf_RING"/>
</dbReference>
<dbReference type="InParanoid" id="A0A6Q2Y2U1"/>
<dbReference type="SMART" id="SM00449">
    <property type="entry name" value="SPRY"/>
    <property type="match status" value="1"/>
</dbReference>
<organism evidence="12 13">
    <name type="scientific">Esox lucius</name>
    <name type="common">Northern pike</name>
    <dbReference type="NCBI Taxonomy" id="8010"/>
    <lineage>
        <taxon>Eukaryota</taxon>
        <taxon>Metazoa</taxon>
        <taxon>Chordata</taxon>
        <taxon>Craniata</taxon>
        <taxon>Vertebrata</taxon>
        <taxon>Euteleostomi</taxon>
        <taxon>Actinopterygii</taxon>
        <taxon>Neopterygii</taxon>
        <taxon>Teleostei</taxon>
        <taxon>Protacanthopterygii</taxon>
        <taxon>Esociformes</taxon>
        <taxon>Esocidae</taxon>
        <taxon>Esox</taxon>
    </lineage>
</organism>
<reference evidence="12" key="3">
    <citation type="submission" date="2025-08" db="UniProtKB">
        <authorList>
            <consortium name="Ensembl"/>
        </authorList>
    </citation>
    <scope>IDENTIFICATION</scope>
</reference>
<comment type="subcellular location">
    <subcellularLocation>
        <location evidence="1">Cytoplasm</location>
    </subcellularLocation>
</comment>
<dbReference type="Gene3D" id="2.60.120.920">
    <property type="match status" value="1"/>
</dbReference>
<dbReference type="AlphaFoldDB" id="A0A6Q2Y2U1"/>
<sequence length="485" mass="55941">MANKARQFSFSKEDLLCPLCSEVFSQPVQLQCGHNYCKTCLHDLWERRGLRECPLCRTRSFSVRPPVNLALKIAADTFAEQSATRDVDTEEELCHLHAEKLNLFCQNDEEPICLICQASKQHKTHDCCTTEEAAMEKKMEFFSKIDSLRKHLKKLNKTKEDWEETKRFIKSQADQTEQQVRAEFESLHRFLWEEEKRRVAALRQEQETKTQVMGDKLGLMEGMITALTHTISEVEVAIRANDVTFLQAYKEMKRRTTGVVREPECIRGILIDAARHLGSLKWTLWRKMADMVQWVPITLDPNTAQPNLSFSEEFSRVQYDRKMVLPDNPERFTSRMSVLGATGFNSGKHSWTVEVGQGKDWYIGVARESVKRKTTVFLNPGEGFWCIGLCNGETYWAQTSPRTRLPVRKERRPWRVTVELDYDRGKVSFLNAADSAIIHVFREKFTERIFPYFSPGLCADGNTSSQLAICPMTIAVEVLDHVKIP</sequence>
<dbReference type="Gene3D" id="3.30.40.10">
    <property type="entry name" value="Zinc/RING finger domain, C3HC4 (zinc finger)"/>
    <property type="match status" value="1"/>
</dbReference>
<dbReference type="InterPro" id="IPR013083">
    <property type="entry name" value="Znf_RING/FYVE/PHD"/>
</dbReference>
<evidence type="ECO:0000259" key="9">
    <source>
        <dbReference type="PROSITE" id="PS50089"/>
    </source>
</evidence>
<evidence type="ECO:0000256" key="3">
    <source>
        <dbReference type="ARBA" id="ARBA00022490"/>
    </source>
</evidence>
<dbReference type="SUPFAM" id="SSF49899">
    <property type="entry name" value="Concanavalin A-like lectins/glucanases"/>
    <property type="match status" value="1"/>
</dbReference>
<keyword evidence="3" id="KW-0963">Cytoplasm</keyword>
<evidence type="ECO:0008006" key="14">
    <source>
        <dbReference type="Google" id="ProtNLM"/>
    </source>
</evidence>
<evidence type="ECO:0000259" key="10">
    <source>
        <dbReference type="PROSITE" id="PS50119"/>
    </source>
</evidence>
<dbReference type="InterPro" id="IPR050143">
    <property type="entry name" value="TRIM/RBCC"/>
</dbReference>
<dbReference type="Pfam" id="PF13765">
    <property type="entry name" value="PRY"/>
    <property type="match status" value="1"/>
</dbReference>
<dbReference type="GO" id="GO:0008270">
    <property type="term" value="F:zinc ion binding"/>
    <property type="evidence" value="ECO:0007669"/>
    <property type="project" value="UniProtKB-KW"/>
</dbReference>
<dbReference type="InterPro" id="IPR006574">
    <property type="entry name" value="PRY"/>
</dbReference>
<evidence type="ECO:0000256" key="7">
    <source>
        <dbReference type="PROSITE-ProRule" id="PRU00024"/>
    </source>
</evidence>
<reference evidence="13" key="1">
    <citation type="journal article" date="2014" name="PLoS ONE">
        <title>The genome and linkage map of the northern pike (Esox lucius): conserved synteny revealed between the salmonid sister group and the Neoteleostei.</title>
        <authorList>
            <person name="Rondeau E.B."/>
            <person name="Minkley D.R."/>
            <person name="Leong J.S."/>
            <person name="Messmer A.M."/>
            <person name="Jantzen J.R."/>
            <person name="von Schalburg K.R."/>
            <person name="Lemon C."/>
            <person name="Bird N.H."/>
            <person name="Koop B.F."/>
        </authorList>
    </citation>
    <scope>NUCLEOTIDE SEQUENCE</scope>
</reference>
<dbReference type="Gene3D" id="3.30.160.60">
    <property type="entry name" value="Classic Zinc Finger"/>
    <property type="match status" value="1"/>
</dbReference>
<dbReference type="InterPro" id="IPR018957">
    <property type="entry name" value="Znf_C3HC4_RING-type"/>
</dbReference>
<evidence type="ECO:0000256" key="1">
    <source>
        <dbReference type="ARBA" id="ARBA00004496"/>
    </source>
</evidence>
<dbReference type="InterPro" id="IPR003879">
    <property type="entry name" value="Butyrophylin_SPRY"/>
</dbReference>
<keyword evidence="5 7" id="KW-0863">Zinc-finger</keyword>
<evidence type="ECO:0000313" key="12">
    <source>
        <dbReference type="Ensembl" id="ENSELUP00000060459.2"/>
    </source>
</evidence>
<protein>
    <recommendedName>
        <fullName evidence="14">Zinc-binding protein A33-like</fullName>
    </recommendedName>
</protein>
<dbReference type="FunFam" id="2.60.120.920:FF:000004">
    <property type="entry name" value="Butyrophilin subfamily 1 member A1"/>
    <property type="match status" value="1"/>
</dbReference>
<reference evidence="12" key="4">
    <citation type="submission" date="2025-09" db="UniProtKB">
        <authorList>
            <consortium name="Ensembl"/>
        </authorList>
    </citation>
    <scope>IDENTIFICATION</scope>
</reference>
<dbReference type="PROSITE" id="PS50119">
    <property type="entry name" value="ZF_BBOX"/>
    <property type="match status" value="1"/>
</dbReference>
<dbReference type="Pfam" id="PF00097">
    <property type="entry name" value="zf-C3HC4"/>
    <property type="match status" value="1"/>
</dbReference>
<dbReference type="Pfam" id="PF00622">
    <property type="entry name" value="SPRY"/>
    <property type="match status" value="1"/>
</dbReference>
<dbReference type="Pfam" id="PF00643">
    <property type="entry name" value="zf-B_box"/>
    <property type="match status" value="1"/>
</dbReference>
<dbReference type="CDD" id="cd12893">
    <property type="entry name" value="SPRY_PRY_TRIM35"/>
    <property type="match status" value="1"/>
</dbReference>
<name>A0A6Q2Y2U1_ESOLU</name>
<dbReference type="OMA" id="NICKVCL"/>
<dbReference type="Bgee" id="ENSELUG00000033153">
    <property type="expression patterns" value="Expressed in pharyngeal gill and 3 other cell types or tissues"/>
</dbReference>
<keyword evidence="13" id="KW-1185">Reference proteome</keyword>
<feature type="domain" description="RING-type" evidence="9">
    <location>
        <begin position="17"/>
        <end position="57"/>
    </location>
</feature>
<feature type="coiled-coil region" evidence="8">
    <location>
        <begin position="145"/>
        <end position="179"/>
    </location>
</feature>
<dbReference type="PRINTS" id="PR01407">
    <property type="entry name" value="BUTYPHLNCDUF"/>
</dbReference>
<comment type="similarity">
    <text evidence="2">Belongs to the TRIM/RBCC family.</text>
</comment>
<dbReference type="SMART" id="SM00589">
    <property type="entry name" value="PRY"/>
    <property type="match status" value="1"/>
</dbReference>
<reference evidence="12" key="2">
    <citation type="submission" date="2020-02" db="EMBL/GenBank/DDBJ databases">
        <title>Esox lucius (northern pike) genome, fEsoLuc1, primary haplotype.</title>
        <authorList>
            <person name="Myers G."/>
            <person name="Karagic N."/>
            <person name="Meyer A."/>
            <person name="Pippel M."/>
            <person name="Reichard M."/>
            <person name="Winkler S."/>
            <person name="Tracey A."/>
            <person name="Sims Y."/>
            <person name="Howe K."/>
            <person name="Rhie A."/>
            <person name="Formenti G."/>
            <person name="Durbin R."/>
            <person name="Fedrigo O."/>
            <person name="Jarvis E.D."/>
        </authorList>
    </citation>
    <scope>NUCLEOTIDE SEQUENCE [LARGE SCALE GENOMIC DNA]</scope>
</reference>
<dbReference type="PROSITE" id="PS50188">
    <property type="entry name" value="B302_SPRY"/>
    <property type="match status" value="1"/>
</dbReference>
<evidence type="ECO:0000256" key="5">
    <source>
        <dbReference type="ARBA" id="ARBA00022771"/>
    </source>
</evidence>
<dbReference type="SMART" id="SM00184">
    <property type="entry name" value="RING"/>
    <property type="match status" value="1"/>
</dbReference>
<dbReference type="Ensembl" id="ENSELUT00000078526.2">
    <property type="protein sequence ID" value="ENSELUP00000060459.2"/>
    <property type="gene ID" value="ENSELUG00000033153.2"/>
</dbReference>
<dbReference type="GeneTree" id="ENSGT00510000048454"/>
<keyword evidence="6" id="KW-0862">Zinc</keyword>
<evidence type="ECO:0000256" key="4">
    <source>
        <dbReference type="ARBA" id="ARBA00022723"/>
    </source>
</evidence>
<dbReference type="InterPro" id="IPR000315">
    <property type="entry name" value="Znf_B-box"/>
</dbReference>
<evidence type="ECO:0000313" key="13">
    <source>
        <dbReference type="Proteomes" id="UP000265140"/>
    </source>
</evidence>
<evidence type="ECO:0000256" key="8">
    <source>
        <dbReference type="SAM" id="Coils"/>
    </source>
</evidence>
<accession>A0A6Q2Y2U1</accession>
<dbReference type="InterPro" id="IPR017907">
    <property type="entry name" value="Znf_RING_CS"/>
</dbReference>
<dbReference type="InterPro" id="IPR003877">
    <property type="entry name" value="SPRY_dom"/>
</dbReference>
<evidence type="ECO:0000256" key="2">
    <source>
        <dbReference type="ARBA" id="ARBA00008518"/>
    </source>
</evidence>
<dbReference type="InterPro" id="IPR001870">
    <property type="entry name" value="B30.2/SPRY"/>
</dbReference>
<dbReference type="SUPFAM" id="SSF57850">
    <property type="entry name" value="RING/U-box"/>
    <property type="match status" value="1"/>
</dbReference>
<feature type="domain" description="B30.2/SPRY" evidence="11">
    <location>
        <begin position="277"/>
        <end position="472"/>
    </location>
</feature>
<evidence type="ECO:0000259" key="11">
    <source>
        <dbReference type="PROSITE" id="PS50188"/>
    </source>
</evidence>
<dbReference type="PANTHER" id="PTHR24103">
    <property type="entry name" value="E3 UBIQUITIN-PROTEIN LIGASE TRIM"/>
    <property type="match status" value="1"/>
</dbReference>
<dbReference type="PROSITE" id="PS50089">
    <property type="entry name" value="ZF_RING_2"/>
    <property type="match status" value="1"/>
</dbReference>
<dbReference type="Proteomes" id="UP000265140">
    <property type="component" value="Chromosome 19"/>
</dbReference>
<dbReference type="RefSeq" id="XP_034144098.1">
    <property type="nucleotide sequence ID" value="XM_034288207.1"/>
</dbReference>
<dbReference type="InterPro" id="IPR043136">
    <property type="entry name" value="B30.2/SPRY_sf"/>
</dbReference>
<feature type="domain" description="B box-type" evidence="10">
    <location>
        <begin position="89"/>
        <end position="126"/>
    </location>
</feature>